<dbReference type="PANTHER" id="PTHR34220:SF7">
    <property type="entry name" value="SENSOR HISTIDINE KINASE YPDA"/>
    <property type="match status" value="1"/>
</dbReference>
<feature type="domain" description="Sensor histidine kinase NatK-like C-terminal" evidence="3">
    <location>
        <begin position="269"/>
        <end position="354"/>
    </location>
</feature>
<dbReference type="SUPFAM" id="SSF55874">
    <property type="entry name" value="ATPase domain of HSP90 chaperone/DNA topoisomerase II/histidine kinase"/>
    <property type="match status" value="1"/>
</dbReference>
<dbReference type="Pfam" id="PF06580">
    <property type="entry name" value="His_kinase"/>
    <property type="match status" value="1"/>
</dbReference>
<comment type="caution">
    <text evidence="4">The sequence shown here is derived from an EMBL/GenBank/DDBJ whole genome shotgun (WGS) entry which is preliminary data.</text>
</comment>
<dbReference type="AlphaFoldDB" id="A0A554VHZ4"/>
<dbReference type="InterPro" id="IPR010559">
    <property type="entry name" value="Sig_transdc_His_kin_internal"/>
</dbReference>
<dbReference type="InterPro" id="IPR036890">
    <property type="entry name" value="HATPase_C_sf"/>
</dbReference>
<dbReference type="GO" id="GO:0016020">
    <property type="term" value="C:membrane"/>
    <property type="evidence" value="ECO:0007669"/>
    <property type="project" value="InterPro"/>
</dbReference>
<gene>
    <name evidence="4" type="ORF">FOF46_16675</name>
</gene>
<feature type="transmembrane region" description="Helical" evidence="1">
    <location>
        <begin position="51"/>
        <end position="73"/>
    </location>
</feature>
<dbReference type="OrthoDB" id="9809908at2"/>
<feature type="transmembrane region" description="Helical" evidence="1">
    <location>
        <begin position="20"/>
        <end position="39"/>
    </location>
</feature>
<keyword evidence="1" id="KW-1133">Transmembrane helix</keyword>
<dbReference type="PANTHER" id="PTHR34220">
    <property type="entry name" value="SENSOR HISTIDINE KINASE YPDA"/>
    <property type="match status" value="1"/>
</dbReference>
<keyword evidence="5" id="KW-1185">Reference proteome</keyword>
<proteinExistence type="predicted"/>
<dbReference type="InterPro" id="IPR050640">
    <property type="entry name" value="Bact_2-comp_sensor_kinase"/>
</dbReference>
<evidence type="ECO:0000313" key="4">
    <source>
        <dbReference type="EMBL" id="TSE07189.1"/>
    </source>
</evidence>
<feature type="domain" description="Signal transduction histidine kinase internal region" evidence="2">
    <location>
        <begin position="166"/>
        <end position="245"/>
    </location>
</feature>
<evidence type="ECO:0000313" key="5">
    <source>
        <dbReference type="Proteomes" id="UP000318833"/>
    </source>
</evidence>
<reference evidence="4 5" key="1">
    <citation type="submission" date="2019-07" db="EMBL/GenBank/DDBJ databases">
        <title>The draft genome sequence of Aquimarina algiphila M91.</title>
        <authorList>
            <person name="Meng X."/>
        </authorList>
    </citation>
    <scope>NUCLEOTIDE SEQUENCE [LARGE SCALE GENOMIC DNA]</scope>
    <source>
        <strain evidence="4 5">M91</strain>
    </source>
</reference>
<name>A0A554VHZ4_9FLAO</name>
<dbReference type="GO" id="GO:0000155">
    <property type="term" value="F:phosphorelay sensor kinase activity"/>
    <property type="evidence" value="ECO:0007669"/>
    <property type="project" value="InterPro"/>
</dbReference>
<keyword evidence="1" id="KW-0472">Membrane</keyword>
<sequence>MLNAIKSIYDWVIKYKIYHLVFWFAYHFTWWIVFKGGFIKVFDQISQPSVFIWFFSFVIFQAIGVYFCLYFLIPKYLEKSKYLKYIVLVIITIITMAILILTPNIMGYYFFPELQISLSGLYKIFLQNTLPSSIGSMTLGMSIKLSKNWLSSQKQQRVLEKEKLETELKFLKSQFNPHFLFNTINSIFVLINKNTVMATESLAKFSDLLRYQLYECNEHQILLDKELSYLRSFIELEELRQNDNFVITADLPNSSSGNLAVAPFLLMPFIENAFKHISQHNNKPNRIEIKVRLVDNQFMFKISNTVAQNEKISRDAVTYGGLGLKNVKRRLELLYPNNYTLELNQENDKYIVVLKLNLEEHISPQLKPYQL</sequence>
<evidence type="ECO:0000256" key="1">
    <source>
        <dbReference type="SAM" id="Phobius"/>
    </source>
</evidence>
<organism evidence="4 5">
    <name type="scientific">Aquimarina algiphila</name>
    <dbReference type="NCBI Taxonomy" id="2047982"/>
    <lineage>
        <taxon>Bacteria</taxon>
        <taxon>Pseudomonadati</taxon>
        <taxon>Bacteroidota</taxon>
        <taxon>Flavobacteriia</taxon>
        <taxon>Flavobacteriales</taxon>
        <taxon>Flavobacteriaceae</taxon>
        <taxon>Aquimarina</taxon>
    </lineage>
</organism>
<evidence type="ECO:0000259" key="3">
    <source>
        <dbReference type="Pfam" id="PF14501"/>
    </source>
</evidence>
<evidence type="ECO:0000259" key="2">
    <source>
        <dbReference type="Pfam" id="PF06580"/>
    </source>
</evidence>
<dbReference type="EMBL" id="VLNR01000036">
    <property type="protein sequence ID" value="TSE07189.1"/>
    <property type="molecule type" value="Genomic_DNA"/>
</dbReference>
<dbReference type="Gene3D" id="3.30.565.10">
    <property type="entry name" value="Histidine kinase-like ATPase, C-terminal domain"/>
    <property type="match status" value="1"/>
</dbReference>
<keyword evidence="1" id="KW-0812">Transmembrane</keyword>
<dbReference type="Pfam" id="PF14501">
    <property type="entry name" value="HATPase_c_5"/>
    <property type="match status" value="1"/>
</dbReference>
<dbReference type="InterPro" id="IPR032834">
    <property type="entry name" value="NatK-like_C"/>
</dbReference>
<protein>
    <submittedName>
        <fullName evidence="4">GHKL domain-containing protein</fullName>
    </submittedName>
</protein>
<accession>A0A554VHZ4</accession>
<dbReference type="Proteomes" id="UP000318833">
    <property type="component" value="Unassembled WGS sequence"/>
</dbReference>
<feature type="transmembrane region" description="Helical" evidence="1">
    <location>
        <begin position="85"/>
        <end position="111"/>
    </location>
</feature>